<dbReference type="EMBL" id="JAINUG010000068">
    <property type="protein sequence ID" value="KAJ8401804.1"/>
    <property type="molecule type" value="Genomic_DNA"/>
</dbReference>
<comment type="caution">
    <text evidence="1">The sequence shown here is derived from an EMBL/GenBank/DDBJ whole genome shotgun (WGS) entry which is preliminary data.</text>
</comment>
<reference evidence="1" key="1">
    <citation type="journal article" date="2023" name="Science">
        <title>Genome structures resolve the early diversification of teleost fishes.</title>
        <authorList>
            <person name="Parey E."/>
            <person name="Louis A."/>
            <person name="Montfort J."/>
            <person name="Bouchez O."/>
            <person name="Roques C."/>
            <person name="Iampietro C."/>
            <person name="Lluch J."/>
            <person name="Castinel A."/>
            <person name="Donnadieu C."/>
            <person name="Desvignes T."/>
            <person name="Floi Bucao C."/>
            <person name="Jouanno E."/>
            <person name="Wen M."/>
            <person name="Mejri S."/>
            <person name="Dirks R."/>
            <person name="Jansen H."/>
            <person name="Henkel C."/>
            <person name="Chen W.J."/>
            <person name="Zahm M."/>
            <person name="Cabau C."/>
            <person name="Klopp C."/>
            <person name="Thompson A.W."/>
            <person name="Robinson-Rechavi M."/>
            <person name="Braasch I."/>
            <person name="Lecointre G."/>
            <person name="Bobe J."/>
            <person name="Postlethwait J.H."/>
            <person name="Berthelot C."/>
            <person name="Roest Crollius H."/>
            <person name="Guiguen Y."/>
        </authorList>
    </citation>
    <scope>NUCLEOTIDE SEQUENCE</scope>
    <source>
        <strain evidence="1">NC1722</strain>
    </source>
</reference>
<dbReference type="AlphaFoldDB" id="A0AAD7WMT3"/>
<keyword evidence="2" id="KW-1185">Reference proteome</keyword>
<organism evidence="1 2">
    <name type="scientific">Aldrovandia affinis</name>
    <dbReference type="NCBI Taxonomy" id="143900"/>
    <lineage>
        <taxon>Eukaryota</taxon>
        <taxon>Metazoa</taxon>
        <taxon>Chordata</taxon>
        <taxon>Craniata</taxon>
        <taxon>Vertebrata</taxon>
        <taxon>Euteleostomi</taxon>
        <taxon>Actinopterygii</taxon>
        <taxon>Neopterygii</taxon>
        <taxon>Teleostei</taxon>
        <taxon>Notacanthiformes</taxon>
        <taxon>Halosauridae</taxon>
        <taxon>Aldrovandia</taxon>
    </lineage>
</organism>
<gene>
    <name evidence="1" type="ORF">AAFF_G00377750</name>
</gene>
<accession>A0AAD7WMT3</accession>
<name>A0AAD7WMT3_9TELE</name>
<dbReference type="Proteomes" id="UP001221898">
    <property type="component" value="Unassembled WGS sequence"/>
</dbReference>
<proteinExistence type="predicted"/>
<protein>
    <submittedName>
        <fullName evidence="1">Uncharacterized protein</fullName>
    </submittedName>
</protein>
<sequence length="126" mass="14392">MCLRAAVARSRACPPVVWNRLGSHGVRRLATEIRGGRVTVTENLENGHASRCVVLFFKPVSTEDSSISRSQRKPRAYGEYVIREVFKGPALKRSAEEQAYVKSHCYSEKWAAIDAERCFRNKTYEW</sequence>
<evidence type="ECO:0000313" key="1">
    <source>
        <dbReference type="EMBL" id="KAJ8401804.1"/>
    </source>
</evidence>
<evidence type="ECO:0000313" key="2">
    <source>
        <dbReference type="Proteomes" id="UP001221898"/>
    </source>
</evidence>